<reference evidence="1" key="1">
    <citation type="journal article" date="2020" name="Phytopathology">
        <title>Genome Sequence Resources of Colletotrichum truncatum, C. plurivorum, C. musicola, and C. sojae: Four Species Pathogenic to Soybean (Glycine max).</title>
        <authorList>
            <person name="Rogerio F."/>
            <person name="Boufleur T.R."/>
            <person name="Ciampi-Guillardi M."/>
            <person name="Sukno S.A."/>
            <person name="Thon M.R."/>
            <person name="Massola Junior N.S."/>
            <person name="Baroncelli R."/>
        </authorList>
    </citation>
    <scope>NUCLEOTIDE SEQUENCE</scope>
    <source>
        <strain evidence="1">LFN00145</strain>
    </source>
</reference>
<sequence>MDTGNTFSNLGTGSQNVISSGTQNVNAGSGSQYIKTIRFDDLYSSLIGSLLLTCMPDFFGVAAAAKKLPGPAYYC</sequence>
<keyword evidence="2" id="KW-1185">Reference proteome</keyword>
<accession>A0A8H6J0Y4</accession>
<protein>
    <submittedName>
        <fullName evidence="1">Uncharacterized protein</fullName>
    </submittedName>
</protein>
<proteinExistence type="predicted"/>
<comment type="caution">
    <text evidence="1">The sequence shown here is derived from an EMBL/GenBank/DDBJ whole genome shotgun (WGS) entry which is preliminary data.</text>
</comment>
<organism evidence="1 2">
    <name type="scientific">Colletotrichum plurivorum</name>
    <dbReference type="NCBI Taxonomy" id="2175906"/>
    <lineage>
        <taxon>Eukaryota</taxon>
        <taxon>Fungi</taxon>
        <taxon>Dikarya</taxon>
        <taxon>Ascomycota</taxon>
        <taxon>Pezizomycotina</taxon>
        <taxon>Sordariomycetes</taxon>
        <taxon>Hypocreomycetidae</taxon>
        <taxon>Glomerellales</taxon>
        <taxon>Glomerellaceae</taxon>
        <taxon>Colletotrichum</taxon>
        <taxon>Colletotrichum orchidearum species complex</taxon>
    </lineage>
</organism>
<name>A0A8H6J0Y4_9PEZI</name>
<evidence type="ECO:0000313" key="2">
    <source>
        <dbReference type="Proteomes" id="UP000654918"/>
    </source>
</evidence>
<dbReference type="AlphaFoldDB" id="A0A8H6J0Y4"/>
<evidence type="ECO:0000313" key="1">
    <source>
        <dbReference type="EMBL" id="KAF6804400.1"/>
    </source>
</evidence>
<gene>
    <name evidence="1" type="ORF">CPLU01_16060</name>
</gene>
<feature type="non-terminal residue" evidence="1">
    <location>
        <position position="1"/>
    </location>
</feature>
<dbReference type="Proteomes" id="UP000654918">
    <property type="component" value="Unassembled WGS sequence"/>
</dbReference>
<dbReference type="EMBL" id="WIGO01000816">
    <property type="protein sequence ID" value="KAF6804400.1"/>
    <property type="molecule type" value="Genomic_DNA"/>
</dbReference>